<dbReference type="AlphaFoldDB" id="A0AAV4U215"/>
<evidence type="ECO:0000313" key="2">
    <source>
        <dbReference type="EMBL" id="GIY51781.1"/>
    </source>
</evidence>
<keyword evidence="1" id="KW-0472">Membrane</keyword>
<keyword evidence="3" id="KW-1185">Reference proteome</keyword>
<evidence type="ECO:0000313" key="3">
    <source>
        <dbReference type="Proteomes" id="UP001054837"/>
    </source>
</evidence>
<protein>
    <submittedName>
        <fullName evidence="2">Uncharacterized protein</fullName>
    </submittedName>
</protein>
<gene>
    <name evidence="2" type="ORF">CDAR_55391</name>
</gene>
<evidence type="ECO:0000256" key="1">
    <source>
        <dbReference type="SAM" id="Phobius"/>
    </source>
</evidence>
<comment type="caution">
    <text evidence="2">The sequence shown here is derived from an EMBL/GenBank/DDBJ whole genome shotgun (WGS) entry which is preliminary data.</text>
</comment>
<reference evidence="2 3" key="1">
    <citation type="submission" date="2021-06" db="EMBL/GenBank/DDBJ databases">
        <title>Caerostris darwini draft genome.</title>
        <authorList>
            <person name="Kono N."/>
            <person name="Arakawa K."/>
        </authorList>
    </citation>
    <scope>NUCLEOTIDE SEQUENCE [LARGE SCALE GENOMIC DNA]</scope>
</reference>
<organism evidence="2 3">
    <name type="scientific">Caerostris darwini</name>
    <dbReference type="NCBI Taxonomy" id="1538125"/>
    <lineage>
        <taxon>Eukaryota</taxon>
        <taxon>Metazoa</taxon>
        <taxon>Ecdysozoa</taxon>
        <taxon>Arthropoda</taxon>
        <taxon>Chelicerata</taxon>
        <taxon>Arachnida</taxon>
        <taxon>Araneae</taxon>
        <taxon>Araneomorphae</taxon>
        <taxon>Entelegynae</taxon>
        <taxon>Araneoidea</taxon>
        <taxon>Araneidae</taxon>
        <taxon>Caerostris</taxon>
    </lineage>
</organism>
<proteinExistence type="predicted"/>
<accession>A0AAV4U215</accession>
<dbReference type="EMBL" id="BPLQ01010591">
    <property type="protein sequence ID" value="GIY51781.1"/>
    <property type="molecule type" value="Genomic_DNA"/>
</dbReference>
<keyword evidence="1" id="KW-1133">Transmembrane helix</keyword>
<keyword evidence="1" id="KW-0812">Transmembrane</keyword>
<name>A0AAV4U215_9ARAC</name>
<feature type="transmembrane region" description="Helical" evidence="1">
    <location>
        <begin position="74"/>
        <end position="94"/>
    </location>
</feature>
<dbReference type="Proteomes" id="UP001054837">
    <property type="component" value="Unassembled WGS sequence"/>
</dbReference>
<sequence length="105" mass="11357">MPFWNGKPSVMSHMAAVWLRSVDIATLPTFPSTTAPTLSGLGSPAAWSTDESFVPIYDDQLSKVEAGIRGRREIVNLLSFLFFLFLGGPFPFAIPGTPSPPSKES</sequence>